<evidence type="ECO:0000259" key="10">
    <source>
        <dbReference type="PROSITE" id="PS50112"/>
    </source>
</evidence>
<accession>A0A8J7AI36</accession>
<dbReference type="PROSITE" id="PS50112">
    <property type="entry name" value="PAS"/>
    <property type="match status" value="1"/>
</dbReference>
<dbReference type="InterPro" id="IPR003018">
    <property type="entry name" value="GAF"/>
</dbReference>
<reference evidence="12" key="1">
    <citation type="submission" date="2020-10" db="EMBL/GenBank/DDBJ databases">
        <authorList>
            <person name="Castelo-Branco R."/>
            <person name="Eusebio N."/>
            <person name="Adriana R."/>
            <person name="Vieira A."/>
            <person name="Brugerolle De Fraissinette N."/>
            <person name="Rezende De Castro R."/>
            <person name="Schneider M.P."/>
            <person name="Vasconcelos V."/>
            <person name="Leao P.N."/>
        </authorList>
    </citation>
    <scope>NUCLEOTIDE SEQUENCE</scope>
    <source>
        <strain evidence="12">LEGE 07310</strain>
    </source>
</reference>
<keyword evidence="13" id="KW-1185">Reference proteome</keyword>
<dbReference type="PRINTS" id="PR00344">
    <property type="entry name" value="BCTRLSENSOR"/>
</dbReference>
<dbReference type="InterPro" id="IPR050736">
    <property type="entry name" value="Sensor_HK_Regulatory"/>
</dbReference>
<keyword evidence="7" id="KW-0175">Coiled coil</keyword>
<evidence type="ECO:0000256" key="3">
    <source>
        <dbReference type="ARBA" id="ARBA00022553"/>
    </source>
</evidence>
<comment type="catalytic activity">
    <reaction evidence="1">
        <text>ATP + protein L-histidine = ADP + protein N-phospho-L-histidine.</text>
        <dbReference type="EC" id="2.7.13.3"/>
    </reaction>
</comment>
<dbReference type="Pfam" id="PF00512">
    <property type="entry name" value="HisKA"/>
    <property type="match status" value="1"/>
</dbReference>
<dbReference type="Pfam" id="PF00498">
    <property type="entry name" value="FHA"/>
    <property type="match status" value="1"/>
</dbReference>
<feature type="coiled-coil region" evidence="7">
    <location>
        <begin position="393"/>
        <end position="427"/>
    </location>
</feature>
<protein>
    <recommendedName>
        <fullName evidence="2">histidine kinase</fullName>
        <ecNumber evidence="2">2.7.13.3</ecNumber>
    </recommendedName>
</protein>
<dbReference type="InterPro" id="IPR003661">
    <property type="entry name" value="HisK_dim/P_dom"/>
</dbReference>
<dbReference type="EMBL" id="JADEXG010000054">
    <property type="protein sequence ID" value="MBE9079364.1"/>
    <property type="molecule type" value="Genomic_DNA"/>
</dbReference>
<dbReference type="InterPro" id="IPR004358">
    <property type="entry name" value="Sig_transdc_His_kin-like_C"/>
</dbReference>
<dbReference type="PANTHER" id="PTHR43711:SF26">
    <property type="entry name" value="SENSOR HISTIDINE KINASE RCSC"/>
    <property type="match status" value="1"/>
</dbReference>
<dbReference type="Gene3D" id="3.30.565.10">
    <property type="entry name" value="Histidine kinase-like ATPase, C-terminal domain"/>
    <property type="match status" value="1"/>
</dbReference>
<dbReference type="PANTHER" id="PTHR43711">
    <property type="entry name" value="TWO-COMPONENT HISTIDINE KINASE"/>
    <property type="match status" value="1"/>
</dbReference>
<feature type="domain" description="Histidine kinase" evidence="9">
    <location>
        <begin position="738"/>
        <end position="957"/>
    </location>
</feature>
<dbReference type="SUPFAM" id="SSF55781">
    <property type="entry name" value="GAF domain-like"/>
    <property type="match status" value="1"/>
</dbReference>
<dbReference type="NCBIfam" id="TIGR00229">
    <property type="entry name" value="sensory_box"/>
    <property type="match status" value="2"/>
</dbReference>
<dbReference type="CDD" id="cd00130">
    <property type="entry name" value="PAS"/>
    <property type="match status" value="2"/>
</dbReference>
<dbReference type="SMART" id="SM00086">
    <property type="entry name" value="PAC"/>
    <property type="match status" value="2"/>
</dbReference>
<feature type="domain" description="PAS" evidence="10">
    <location>
        <begin position="265"/>
        <end position="335"/>
    </location>
</feature>
<dbReference type="InterPro" id="IPR008984">
    <property type="entry name" value="SMAD_FHA_dom_sf"/>
</dbReference>
<dbReference type="Pfam" id="PF02518">
    <property type="entry name" value="HATPase_c"/>
    <property type="match status" value="1"/>
</dbReference>
<feature type="domain" description="PAC" evidence="11">
    <location>
        <begin position="339"/>
        <end position="391"/>
    </location>
</feature>
<keyword evidence="5" id="KW-0418">Kinase</keyword>
<sequence length="983" mass="110689">MPEAPRSIQHLLIVEDEQGKRTINLEAATYSLGRDPSNTIVLHSQQVSRQHAILLRTTMPETERYLFRIVDGNFQGKKSTNGLFVNGERSFSHDLEHGDDLLFGGVIRARYYTADSPESLKFLALGQIDEELAQSAGPSPFDTILVPKEEIKAANEAALVRLASFPELFSHPIVELTVTGGISYLNPAAVAQFPNIRSLGIEHPLIAGVLASVRASDQKYFVREVKIEQRYFEQSIHYFAESELVRSYALDITERKLAEEALRQSQESFQHAFNNAPIGMALLSTTGVWLKVNPALYSIIGYSEAELLSTNFQTITHPNDLENSLKLTNQVLAGEISTYQLEKRYLHKQGHTVWVQMSASLVRDGDQNPLYFIVQFQEITLRKQAAIALKQAHDDLERRVAERTAEFQRANRLLQAEIETRQQAEEEAYFLQNLTQAISEAVDFDTALEVALSKICEVTRWELGEAWLPNHDSSLLRYGLTWHADSDRLAYFEGISQQFTFGPNLGLPGRAWVSKRPEWLSNVLDQPGDVFLRGQAFADSGLKTELSFPIVDGSQVIAILVFFMSERCDENQHMFNFVSTVATHLSTLMARKRAEVALRSSVATNRALFNTIPDWIFRINADNVFVNYKAAKNVPLPLLNEPFLGKSLFEVYPDEVAESLQHCIHQALSTKEVQVIEYQLSKAGDLVYYEARIVISAENEVMAIIRDITERKQAEAEIQKALEREKELNELKSNFVSMTSHEFRTPLATILSSSELLEHYSHKWTVEKQLSHLVRIQDAVKHMTELLNDVLLIGKAEAGRLEFDPAPLALTEFCQTIVEEIQITTSKHIVNLQVHGEEQSAQLDPKLLRQILNNLLSNAVKYSPDGGTVHFDLTYETGLENAEVVFRVRDNGIGIPKSDQAKMFTSFNRASNVGTISGTGLGLAIVKKSVDLHGGDIRLKSDIGKGTTFIVRLPLNLRLINYGFNLLNIQGETTNEQNFDYRR</sequence>
<dbReference type="SUPFAM" id="SSF55785">
    <property type="entry name" value="PYP-like sensor domain (PAS domain)"/>
    <property type="match status" value="2"/>
</dbReference>
<evidence type="ECO:0000256" key="1">
    <source>
        <dbReference type="ARBA" id="ARBA00000085"/>
    </source>
</evidence>
<dbReference type="CDD" id="cd00082">
    <property type="entry name" value="HisKA"/>
    <property type="match status" value="1"/>
</dbReference>
<evidence type="ECO:0000259" key="9">
    <source>
        <dbReference type="PROSITE" id="PS50109"/>
    </source>
</evidence>
<dbReference type="PROSITE" id="PS50113">
    <property type="entry name" value="PAC"/>
    <property type="match status" value="1"/>
</dbReference>
<dbReference type="CDD" id="cd00075">
    <property type="entry name" value="HATPase"/>
    <property type="match status" value="1"/>
</dbReference>
<dbReference type="Pfam" id="PF13185">
    <property type="entry name" value="GAF_2"/>
    <property type="match status" value="1"/>
</dbReference>
<dbReference type="InterPro" id="IPR000014">
    <property type="entry name" value="PAS"/>
</dbReference>
<dbReference type="SUPFAM" id="SSF55874">
    <property type="entry name" value="ATPase domain of HSP90 chaperone/DNA topoisomerase II/histidine kinase"/>
    <property type="match status" value="1"/>
</dbReference>
<dbReference type="Pfam" id="PF08447">
    <property type="entry name" value="PAS_3"/>
    <property type="match status" value="1"/>
</dbReference>
<dbReference type="RefSeq" id="WP_193910249.1">
    <property type="nucleotide sequence ID" value="NZ_JADEXG010000054.1"/>
</dbReference>
<gene>
    <name evidence="12" type="ORF">IQ241_19030</name>
</gene>
<organism evidence="12 13">
    <name type="scientific">Vasconcelosia minhoensis LEGE 07310</name>
    <dbReference type="NCBI Taxonomy" id="915328"/>
    <lineage>
        <taxon>Bacteria</taxon>
        <taxon>Bacillati</taxon>
        <taxon>Cyanobacteriota</taxon>
        <taxon>Cyanophyceae</taxon>
        <taxon>Nodosilineales</taxon>
        <taxon>Cymatolegaceae</taxon>
        <taxon>Vasconcelosia</taxon>
        <taxon>Vasconcelosia minhoensis</taxon>
    </lineage>
</organism>
<dbReference type="Gene3D" id="1.10.287.130">
    <property type="match status" value="1"/>
</dbReference>
<dbReference type="InterPro" id="IPR035965">
    <property type="entry name" value="PAS-like_dom_sf"/>
</dbReference>
<dbReference type="SMART" id="SM00388">
    <property type="entry name" value="HisKA"/>
    <property type="match status" value="1"/>
</dbReference>
<dbReference type="EC" id="2.7.13.3" evidence="2"/>
<keyword evidence="6" id="KW-0902">Two-component regulatory system</keyword>
<dbReference type="InterPro" id="IPR036890">
    <property type="entry name" value="HATPase_C_sf"/>
</dbReference>
<dbReference type="InterPro" id="IPR013655">
    <property type="entry name" value="PAS_fold_3"/>
</dbReference>
<name>A0A8J7AI36_9CYAN</name>
<evidence type="ECO:0000256" key="4">
    <source>
        <dbReference type="ARBA" id="ARBA00022679"/>
    </source>
</evidence>
<dbReference type="InterPro" id="IPR005467">
    <property type="entry name" value="His_kinase_dom"/>
</dbReference>
<dbReference type="InterPro" id="IPR001610">
    <property type="entry name" value="PAC"/>
</dbReference>
<keyword evidence="3" id="KW-0597">Phosphoprotein</keyword>
<dbReference type="InterPro" id="IPR003594">
    <property type="entry name" value="HATPase_dom"/>
</dbReference>
<dbReference type="SUPFAM" id="SSF49879">
    <property type="entry name" value="SMAD/FHA domain"/>
    <property type="match status" value="1"/>
</dbReference>
<dbReference type="PROSITE" id="PS50006">
    <property type="entry name" value="FHA_DOMAIN"/>
    <property type="match status" value="1"/>
</dbReference>
<dbReference type="PROSITE" id="PS50109">
    <property type="entry name" value="HIS_KIN"/>
    <property type="match status" value="1"/>
</dbReference>
<dbReference type="InterPro" id="IPR000253">
    <property type="entry name" value="FHA_dom"/>
</dbReference>
<dbReference type="Gene3D" id="2.60.200.20">
    <property type="match status" value="1"/>
</dbReference>
<evidence type="ECO:0000256" key="2">
    <source>
        <dbReference type="ARBA" id="ARBA00012438"/>
    </source>
</evidence>
<keyword evidence="4" id="KW-0808">Transferase</keyword>
<dbReference type="SMART" id="SM00240">
    <property type="entry name" value="FHA"/>
    <property type="match status" value="1"/>
</dbReference>
<dbReference type="GO" id="GO:0000155">
    <property type="term" value="F:phosphorelay sensor kinase activity"/>
    <property type="evidence" value="ECO:0007669"/>
    <property type="project" value="InterPro"/>
</dbReference>
<dbReference type="SMART" id="SM00091">
    <property type="entry name" value="PAS"/>
    <property type="match status" value="2"/>
</dbReference>
<feature type="coiled-coil region" evidence="7">
    <location>
        <begin position="704"/>
        <end position="734"/>
    </location>
</feature>
<evidence type="ECO:0000256" key="5">
    <source>
        <dbReference type="ARBA" id="ARBA00022777"/>
    </source>
</evidence>
<dbReference type="InterPro" id="IPR036097">
    <property type="entry name" value="HisK_dim/P_sf"/>
</dbReference>
<dbReference type="InterPro" id="IPR029016">
    <property type="entry name" value="GAF-like_dom_sf"/>
</dbReference>
<evidence type="ECO:0000313" key="13">
    <source>
        <dbReference type="Proteomes" id="UP000636505"/>
    </source>
</evidence>
<dbReference type="FunFam" id="3.30.565.10:FF:000006">
    <property type="entry name" value="Sensor histidine kinase WalK"/>
    <property type="match status" value="1"/>
</dbReference>
<proteinExistence type="predicted"/>
<evidence type="ECO:0000313" key="12">
    <source>
        <dbReference type="EMBL" id="MBE9079364.1"/>
    </source>
</evidence>
<dbReference type="Proteomes" id="UP000636505">
    <property type="component" value="Unassembled WGS sequence"/>
</dbReference>
<dbReference type="Gene3D" id="3.30.450.20">
    <property type="entry name" value="PAS domain"/>
    <property type="match status" value="2"/>
</dbReference>
<comment type="caution">
    <text evidence="12">The sequence shown here is derived from an EMBL/GenBank/DDBJ whole genome shotgun (WGS) entry which is preliminary data.</text>
</comment>
<evidence type="ECO:0000256" key="6">
    <source>
        <dbReference type="ARBA" id="ARBA00023012"/>
    </source>
</evidence>
<dbReference type="InterPro" id="IPR013656">
    <property type="entry name" value="PAS_4"/>
</dbReference>
<dbReference type="Gene3D" id="3.30.450.40">
    <property type="match status" value="1"/>
</dbReference>
<dbReference type="Pfam" id="PF08448">
    <property type="entry name" value="PAS_4"/>
    <property type="match status" value="1"/>
</dbReference>
<evidence type="ECO:0000256" key="7">
    <source>
        <dbReference type="SAM" id="Coils"/>
    </source>
</evidence>
<evidence type="ECO:0000259" key="11">
    <source>
        <dbReference type="PROSITE" id="PS50113"/>
    </source>
</evidence>
<dbReference type="InterPro" id="IPR000700">
    <property type="entry name" value="PAS-assoc_C"/>
</dbReference>
<dbReference type="SUPFAM" id="SSF47384">
    <property type="entry name" value="Homodimeric domain of signal transducing histidine kinase"/>
    <property type="match status" value="1"/>
</dbReference>
<dbReference type="SMART" id="SM00387">
    <property type="entry name" value="HATPase_c"/>
    <property type="match status" value="1"/>
</dbReference>
<feature type="domain" description="FHA" evidence="8">
    <location>
        <begin position="30"/>
        <end position="90"/>
    </location>
</feature>
<dbReference type="AlphaFoldDB" id="A0A8J7AI36"/>
<evidence type="ECO:0000259" key="8">
    <source>
        <dbReference type="PROSITE" id="PS50006"/>
    </source>
</evidence>